<dbReference type="EMBL" id="MRZV01000228">
    <property type="protein sequence ID" value="PIK54976.1"/>
    <property type="molecule type" value="Genomic_DNA"/>
</dbReference>
<dbReference type="GO" id="GO:0005737">
    <property type="term" value="C:cytoplasm"/>
    <property type="evidence" value="ECO:0007669"/>
    <property type="project" value="TreeGrafter"/>
</dbReference>
<dbReference type="InterPro" id="IPR002347">
    <property type="entry name" value="SDR_fam"/>
</dbReference>
<dbReference type="InterPro" id="IPR051468">
    <property type="entry name" value="Fungal_SecMetab_SDRs"/>
</dbReference>
<dbReference type="PRINTS" id="PR00081">
    <property type="entry name" value="GDHRDH"/>
</dbReference>
<dbReference type="AlphaFoldDB" id="A0A2G8L3Z1"/>
<dbReference type="OrthoDB" id="10009629at2759"/>
<keyword evidence="2" id="KW-1185">Reference proteome</keyword>
<comment type="caution">
    <text evidence="1">The sequence shown here is derived from an EMBL/GenBank/DDBJ whole genome shotgun (WGS) entry which is preliminary data.</text>
</comment>
<dbReference type="Pfam" id="PF00106">
    <property type="entry name" value="adh_short"/>
    <property type="match status" value="1"/>
</dbReference>
<accession>A0A2G8L3Z1</accession>
<dbReference type="SUPFAM" id="SSF51735">
    <property type="entry name" value="NAD(P)-binding Rossmann-fold domains"/>
    <property type="match status" value="1"/>
</dbReference>
<protein>
    <submittedName>
        <fullName evidence="1">Uncharacterized protein</fullName>
    </submittedName>
</protein>
<dbReference type="PANTHER" id="PTHR43544:SF12">
    <property type="entry name" value="NAD(P)-BINDING ROSSMANN-FOLD SUPERFAMILY PROTEIN"/>
    <property type="match status" value="1"/>
</dbReference>
<evidence type="ECO:0000313" key="2">
    <source>
        <dbReference type="Proteomes" id="UP000230750"/>
    </source>
</evidence>
<dbReference type="InterPro" id="IPR036291">
    <property type="entry name" value="NAD(P)-bd_dom_sf"/>
</dbReference>
<dbReference type="PANTHER" id="PTHR43544">
    <property type="entry name" value="SHORT-CHAIN DEHYDROGENASE/REDUCTASE"/>
    <property type="match status" value="1"/>
</dbReference>
<dbReference type="Gene3D" id="3.40.50.720">
    <property type="entry name" value="NAD(P)-binding Rossmann-like Domain"/>
    <property type="match status" value="1"/>
</dbReference>
<evidence type="ECO:0000313" key="1">
    <source>
        <dbReference type="EMBL" id="PIK54976.1"/>
    </source>
</evidence>
<name>A0A2G8L3Z1_STIJA</name>
<organism evidence="1 2">
    <name type="scientific">Stichopus japonicus</name>
    <name type="common">Sea cucumber</name>
    <dbReference type="NCBI Taxonomy" id="307972"/>
    <lineage>
        <taxon>Eukaryota</taxon>
        <taxon>Metazoa</taxon>
        <taxon>Echinodermata</taxon>
        <taxon>Eleutherozoa</taxon>
        <taxon>Echinozoa</taxon>
        <taxon>Holothuroidea</taxon>
        <taxon>Aspidochirotacea</taxon>
        <taxon>Aspidochirotida</taxon>
        <taxon>Stichopodidae</taxon>
        <taxon>Apostichopus</taxon>
    </lineage>
</organism>
<gene>
    <name evidence="1" type="ORF">BSL78_08115</name>
</gene>
<dbReference type="STRING" id="307972.A0A2G8L3Z1"/>
<dbReference type="GO" id="GO:0016491">
    <property type="term" value="F:oxidoreductase activity"/>
    <property type="evidence" value="ECO:0007669"/>
    <property type="project" value="TreeGrafter"/>
</dbReference>
<proteinExistence type="predicted"/>
<dbReference type="Proteomes" id="UP000230750">
    <property type="component" value="Unassembled WGS sequence"/>
</dbReference>
<reference evidence="1 2" key="1">
    <citation type="journal article" date="2017" name="PLoS Biol.">
        <title>The sea cucumber genome provides insights into morphological evolution and visceral regeneration.</title>
        <authorList>
            <person name="Zhang X."/>
            <person name="Sun L."/>
            <person name="Yuan J."/>
            <person name="Sun Y."/>
            <person name="Gao Y."/>
            <person name="Zhang L."/>
            <person name="Li S."/>
            <person name="Dai H."/>
            <person name="Hamel J.F."/>
            <person name="Liu C."/>
            <person name="Yu Y."/>
            <person name="Liu S."/>
            <person name="Lin W."/>
            <person name="Guo K."/>
            <person name="Jin S."/>
            <person name="Xu P."/>
            <person name="Storey K.B."/>
            <person name="Huan P."/>
            <person name="Zhang T."/>
            <person name="Zhou Y."/>
            <person name="Zhang J."/>
            <person name="Lin C."/>
            <person name="Li X."/>
            <person name="Xing L."/>
            <person name="Huo D."/>
            <person name="Sun M."/>
            <person name="Wang L."/>
            <person name="Mercier A."/>
            <person name="Li F."/>
            <person name="Yang H."/>
            <person name="Xiang J."/>
        </authorList>
    </citation>
    <scope>NUCLEOTIDE SEQUENCE [LARGE SCALE GENOMIC DNA]</scope>
    <source>
        <strain evidence="1">Shaxun</strain>
        <tissue evidence="1">Muscle</tissue>
    </source>
</reference>
<sequence length="221" mass="24699">MPSIAVVQGASRGIGLQFCRTLLQRTEVNVIATCRCPDQALDLNCLYKEHKERLNVMKMDVTQEDAIKETAEMVEQQFKKVDLLINCAAMLHPSGRGETSLRDVSFEGVQATLATNTIGPLLMAKYFSPMLSKGSGSFGLHSSNKKETHSGILVNMSARVGSISDNGKSLMSEELQRDTIELAYQYLCRRSCHSNYWFGQHSITLIPKYRSIVLFHGRDIH</sequence>